<dbReference type="PANTHER" id="PTHR11795:SF449">
    <property type="entry name" value="BRANCHED-CHAIN AMINO ACID TRANSPORT PERMEASE PROTEIN LIVH-RELATED"/>
    <property type="match status" value="1"/>
</dbReference>
<dbReference type="CDD" id="cd06582">
    <property type="entry name" value="TM_PBP1_LivH_like"/>
    <property type="match status" value="1"/>
</dbReference>
<feature type="transmembrane region" description="Helical" evidence="9">
    <location>
        <begin position="377"/>
        <end position="405"/>
    </location>
</feature>
<dbReference type="InterPro" id="IPR001851">
    <property type="entry name" value="ABC_transp_permease"/>
</dbReference>
<feature type="transmembrane region" description="Helical" evidence="9">
    <location>
        <begin position="346"/>
        <end position="365"/>
    </location>
</feature>
<dbReference type="GO" id="GO:0005886">
    <property type="term" value="C:plasma membrane"/>
    <property type="evidence" value="ECO:0007669"/>
    <property type="project" value="UniProtKB-SubCell"/>
</dbReference>
<feature type="transmembrane region" description="Helical" evidence="9">
    <location>
        <begin position="202"/>
        <end position="228"/>
    </location>
</feature>
<evidence type="ECO:0000256" key="1">
    <source>
        <dbReference type="ARBA" id="ARBA00004651"/>
    </source>
</evidence>
<comment type="caution">
    <text evidence="11">The sequence shown here is derived from an EMBL/GenBank/DDBJ whole genome shotgun (WGS) entry which is preliminary data.</text>
</comment>
<keyword evidence="6 9" id="KW-1133">Transmembrane helix</keyword>
<feature type="signal peptide" evidence="10">
    <location>
        <begin position="1"/>
        <end position="36"/>
    </location>
</feature>
<dbReference type="InterPro" id="IPR006311">
    <property type="entry name" value="TAT_signal"/>
</dbReference>
<dbReference type="SUPFAM" id="SSF49464">
    <property type="entry name" value="Carboxypeptidase regulatory domain-like"/>
    <property type="match status" value="1"/>
</dbReference>
<dbReference type="EMBL" id="MSIF01000003">
    <property type="protein sequence ID" value="OLF12336.1"/>
    <property type="molecule type" value="Genomic_DNA"/>
</dbReference>
<feature type="chain" id="PRO_5031417029" description="Amino acid/amide ABC transporter membrane protein 1 (HAAT family)" evidence="10">
    <location>
        <begin position="37"/>
        <end position="445"/>
    </location>
</feature>
<dbReference type="GO" id="GO:0006865">
    <property type="term" value="P:amino acid transport"/>
    <property type="evidence" value="ECO:0007669"/>
    <property type="project" value="UniProtKB-KW"/>
</dbReference>
<keyword evidence="10" id="KW-0732">Signal</keyword>
<evidence type="ECO:0000256" key="6">
    <source>
        <dbReference type="ARBA" id="ARBA00022989"/>
    </source>
</evidence>
<keyword evidence="3" id="KW-1003">Cell membrane</keyword>
<evidence type="ECO:0008006" key="13">
    <source>
        <dbReference type="Google" id="ProtNLM"/>
    </source>
</evidence>
<organism evidence="11 12">
    <name type="scientific">Actinophytocola xinjiangensis</name>
    <dbReference type="NCBI Taxonomy" id="485602"/>
    <lineage>
        <taxon>Bacteria</taxon>
        <taxon>Bacillati</taxon>
        <taxon>Actinomycetota</taxon>
        <taxon>Actinomycetes</taxon>
        <taxon>Pseudonocardiales</taxon>
        <taxon>Pseudonocardiaceae</taxon>
    </lineage>
</organism>
<dbReference type="InterPro" id="IPR013783">
    <property type="entry name" value="Ig-like_fold"/>
</dbReference>
<evidence type="ECO:0000313" key="11">
    <source>
        <dbReference type="EMBL" id="OLF12336.1"/>
    </source>
</evidence>
<dbReference type="InterPro" id="IPR052157">
    <property type="entry name" value="BCAA_transport_permease"/>
</dbReference>
<keyword evidence="12" id="KW-1185">Reference proteome</keyword>
<feature type="transmembrane region" description="Helical" evidence="9">
    <location>
        <begin position="290"/>
        <end position="316"/>
    </location>
</feature>
<keyword evidence="2" id="KW-0813">Transport</keyword>
<keyword evidence="5" id="KW-0029">Amino-acid transport</keyword>
<evidence type="ECO:0000256" key="9">
    <source>
        <dbReference type="SAM" id="Phobius"/>
    </source>
</evidence>
<dbReference type="PROSITE" id="PS51318">
    <property type="entry name" value="TAT"/>
    <property type="match status" value="1"/>
</dbReference>
<dbReference type="Proteomes" id="UP000185696">
    <property type="component" value="Unassembled WGS sequence"/>
</dbReference>
<evidence type="ECO:0000256" key="3">
    <source>
        <dbReference type="ARBA" id="ARBA00022475"/>
    </source>
</evidence>
<accession>A0A7Z0WSU9</accession>
<evidence type="ECO:0000256" key="7">
    <source>
        <dbReference type="ARBA" id="ARBA00023136"/>
    </source>
</evidence>
<comment type="similarity">
    <text evidence="8">Belongs to the binding-protein-dependent transport system permease family. LivHM subfamily.</text>
</comment>
<dbReference type="Pfam" id="PF02653">
    <property type="entry name" value="BPD_transp_2"/>
    <property type="match status" value="1"/>
</dbReference>
<name>A0A7Z0WSU9_9PSEU</name>
<evidence type="ECO:0000256" key="5">
    <source>
        <dbReference type="ARBA" id="ARBA00022970"/>
    </source>
</evidence>
<evidence type="ECO:0000256" key="8">
    <source>
        <dbReference type="ARBA" id="ARBA00037998"/>
    </source>
</evidence>
<dbReference type="PANTHER" id="PTHR11795">
    <property type="entry name" value="BRANCHED-CHAIN AMINO ACID TRANSPORT SYSTEM PERMEASE PROTEIN LIVH"/>
    <property type="match status" value="1"/>
</dbReference>
<feature type="transmembrane region" description="Helical" evidence="9">
    <location>
        <begin position="248"/>
        <end position="269"/>
    </location>
</feature>
<keyword evidence="7 9" id="KW-0472">Membrane</keyword>
<comment type="subcellular location">
    <subcellularLocation>
        <location evidence="1">Cell membrane</location>
        <topology evidence="1">Multi-pass membrane protein</topology>
    </subcellularLocation>
</comment>
<protein>
    <recommendedName>
        <fullName evidence="13">Amino acid/amide ABC transporter membrane protein 1 (HAAT family)</fullName>
    </recommendedName>
</protein>
<evidence type="ECO:0000256" key="2">
    <source>
        <dbReference type="ARBA" id="ARBA00022448"/>
    </source>
</evidence>
<feature type="transmembrane region" description="Helical" evidence="9">
    <location>
        <begin position="417"/>
        <end position="433"/>
    </location>
</feature>
<evidence type="ECO:0000256" key="4">
    <source>
        <dbReference type="ARBA" id="ARBA00022692"/>
    </source>
</evidence>
<dbReference type="AlphaFoldDB" id="A0A7Z0WSU9"/>
<proteinExistence type="inferred from homology"/>
<feature type="transmembrane region" description="Helical" evidence="9">
    <location>
        <begin position="162"/>
        <end position="182"/>
    </location>
</feature>
<gene>
    <name evidence="11" type="ORF">BLA60_10220</name>
</gene>
<dbReference type="Gene3D" id="2.60.40.10">
    <property type="entry name" value="Immunoglobulins"/>
    <property type="match status" value="1"/>
</dbReference>
<dbReference type="GO" id="GO:0022857">
    <property type="term" value="F:transmembrane transporter activity"/>
    <property type="evidence" value="ECO:0007669"/>
    <property type="project" value="InterPro"/>
</dbReference>
<dbReference type="GO" id="GO:0005975">
    <property type="term" value="P:carbohydrate metabolic process"/>
    <property type="evidence" value="ECO:0007669"/>
    <property type="project" value="UniProtKB-ARBA"/>
</dbReference>
<reference evidence="11 12" key="1">
    <citation type="submission" date="2016-12" db="EMBL/GenBank/DDBJ databases">
        <title>The draft genome sequence of Actinophytocola xinjiangensis.</title>
        <authorList>
            <person name="Wang W."/>
            <person name="Yuan L."/>
        </authorList>
    </citation>
    <scope>NUCLEOTIDE SEQUENCE [LARGE SCALE GENOMIC DNA]</scope>
    <source>
        <strain evidence="11 12">CGMCC 4.4663</strain>
    </source>
</reference>
<sequence>MRPPSVPRRALLLATALLATALLGLLLGPLTGTATAQDDYGFIPRVVDAAGTPVAGVVVTVRDGDEELGTTTTDARGNGTAVQVPDKGRYTLVFDTSGVPAGFAGGELYAVDKEVGEAHTLNTQRVLVSLKEKANGGVVPSAPVERESAGPTVSLPILVQRLVSGLNLGLLLAIATIGLSLIHGTTRLTNFAHGENVTFGALIAFLFCVVLGLPLVVAGLISVAAGAAFGWLQNAGLWQPLRRRGVGLIPVMIASIGVGLAVRYLYFAIFGSGTRRVTPESIPSVRLGSVVMPVSAYYSMAISLAVLVAVGCWIRYSHLGRATRAVSANLPLAAASGIDVDRVIRVVWILAGALSALAGVLLALLNDVSYDMGFKSLLLMFAAMILGGLGTAFGALVGALVVGVFTEVLVVWLPPDMKYVGALIVLILVLLVRPQGIFGRAERIG</sequence>
<evidence type="ECO:0000256" key="10">
    <source>
        <dbReference type="SAM" id="SignalP"/>
    </source>
</evidence>
<keyword evidence="4 9" id="KW-0812">Transmembrane</keyword>
<dbReference type="InterPro" id="IPR008969">
    <property type="entry name" value="CarboxyPept-like_regulatory"/>
</dbReference>
<evidence type="ECO:0000313" key="12">
    <source>
        <dbReference type="Proteomes" id="UP000185696"/>
    </source>
</evidence>